<dbReference type="Proteomes" id="UP000095209">
    <property type="component" value="Unassembled WGS sequence"/>
</dbReference>
<evidence type="ECO:0000313" key="3">
    <source>
        <dbReference type="EMBL" id="OEH92506.1"/>
    </source>
</evidence>
<comment type="similarity">
    <text evidence="1">Belongs to the glycosyl hydrolase 16 family.</text>
</comment>
<dbReference type="EMBL" id="MJEH01000027">
    <property type="protein sequence ID" value="OEH92506.1"/>
    <property type="molecule type" value="Genomic_DNA"/>
</dbReference>
<dbReference type="STRING" id="1305675.BFG57_15720"/>
<dbReference type="SUPFAM" id="SSF49899">
    <property type="entry name" value="Concanavalin A-like lectins/glucanases"/>
    <property type="match status" value="1"/>
</dbReference>
<dbReference type="GO" id="GO:0005975">
    <property type="term" value="P:carbohydrate metabolic process"/>
    <property type="evidence" value="ECO:0007669"/>
    <property type="project" value="InterPro"/>
</dbReference>
<gene>
    <name evidence="3" type="ORF">BFG57_15720</name>
</gene>
<sequence length="279" mass="33426">MSHYFFLTFLILLSGYYDEELIIGQHEIEVIKKIVSEQDYRNKALELRTGNNRWKFIWGDEFQDQRSLQNWNLQDWAAYKNEEWQYYTPDNVIIKDGFLIIESKKERFKGRKYTSGAITSQGKFEFTYGKIDIRAKLPRGKGVFPAFWLVNSNEDSWLPEIDIMENLGHAPNELYFVVHWKNSDGHKMRDYFHYRTEDIDFSKGFHKYSLVWEEEKIKWYIDEQPVFETDKFSPNKPLFLYFNTAIGGIWPGGPDPDDDYPKEMLIDYVRVYQYKRGGD</sequence>
<protein>
    <submittedName>
        <fullName evidence="3">Laminarinase</fullName>
    </submittedName>
</protein>
<dbReference type="InterPro" id="IPR000757">
    <property type="entry name" value="Beta-glucanase-like"/>
</dbReference>
<proteinExistence type="inferred from homology"/>
<evidence type="ECO:0000313" key="4">
    <source>
        <dbReference type="Proteomes" id="UP000095209"/>
    </source>
</evidence>
<dbReference type="GO" id="GO:0004553">
    <property type="term" value="F:hydrolase activity, hydrolyzing O-glycosyl compounds"/>
    <property type="evidence" value="ECO:0007669"/>
    <property type="project" value="InterPro"/>
</dbReference>
<dbReference type="RefSeq" id="WP_069717508.1">
    <property type="nucleotide sequence ID" value="NZ_MJEH01000027.1"/>
</dbReference>
<feature type="domain" description="GH16" evidence="2">
    <location>
        <begin position="38"/>
        <end position="277"/>
    </location>
</feature>
<dbReference type="PANTHER" id="PTHR10963">
    <property type="entry name" value="GLYCOSYL HYDROLASE-RELATED"/>
    <property type="match status" value="1"/>
</dbReference>
<dbReference type="InterPro" id="IPR050546">
    <property type="entry name" value="Glycosyl_Hydrlase_16"/>
</dbReference>
<dbReference type="Gene3D" id="2.60.120.200">
    <property type="match status" value="1"/>
</dbReference>
<dbReference type="AlphaFoldDB" id="A0A1E5LEJ9"/>
<dbReference type="CDD" id="cd08023">
    <property type="entry name" value="GH16_laminarinase_like"/>
    <property type="match status" value="1"/>
</dbReference>
<keyword evidence="4" id="KW-1185">Reference proteome</keyword>
<dbReference type="PANTHER" id="PTHR10963:SF55">
    <property type="entry name" value="GLYCOSIDE HYDROLASE FAMILY 16 PROTEIN"/>
    <property type="match status" value="1"/>
</dbReference>
<accession>A0A1E5LEJ9</accession>
<organism evidence="3 4">
    <name type="scientific">Bacillus solimangrovi</name>
    <dbReference type="NCBI Taxonomy" id="1305675"/>
    <lineage>
        <taxon>Bacteria</taxon>
        <taxon>Bacillati</taxon>
        <taxon>Bacillota</taxon>
        <taxon>Bacilli</taxon>
        <taxon>Bacillales</taxon>
        <taxon>Bacillaceae</taxon>
        <taxon>Bacillus</taxon>
    </lineage>
</organism>
<dbReference type="InterPro" id="IPR013320">
    <property type="entry name" value="ConA-like_dom_sf"/>
</dbReference>
<dbReference type="PROSITE" id="PS51762">
    <property type="entry name" value="GH16_2"/>
    <property type="match status" value="1"/>
</dbReference>
<reference evidence="3 4" key="1">
    <citation type="submission" date="2016-08" db="EMBL/GenBank/DDBJ databases">
        <title>Genome of Bacillus solimangrovi GH2-4.</title>
        <authorList>
            <person name="Lim S."/>
            <person name="Kim B.-C."/>
        </authorList>
    </citation>
    <scope>NUCLEOTIDE SEQUENCE [LARGE SCALE GENOMIC DNA]</scope>
    <source>
        <strain evidence="3 4">GH2-4</strain>
    </source>
</reference>
<evidence type="ECO:0000256" key="1">
    <source>
        <dbReference type="ARBA" id="ARBA00006865"/>
    </source>
</evidence>
<evidence type="ECO:0000259" key="2">
    <source>
        <dbReference type="PROSITE" id="PS51762"/>
    </source>
</evidence>
<name>A0A1E5LEJ9_9BACI</name>
<dbReference type="Pfam" id="PF00722">
    <property type="entry name" value="Glyco_hydro_16"/>
    <property type="match status" value="1"/>
</dbReference>
<comment type="caution">
    <text evidence="3">The sequence shown here is derived from an EMBL/GenBank/DDBJ whole genome shotgun (WGS) entry which is preliminary data.</text>
</comment>